<accession>S9W6M5</accession>
<evidence type="ECO:0000313" key="2">
    <source>
        <dbReference type="Proteomes" id="UP000015464"/>
    </source>
</evidence>
<gene>
    <name evidence="1" type="ORF">SPOG_04508</name>
</gene>
<proteinExistence type="predicted"/>
<dbReference type="RefSeq" id="XP_013021961.1">
    <property type="nucleotide sequence ID" value="XM_013166507.1"/>
</dbReference>
<dbReference type="PANTHER" id="PTHR31366:SF2">
    <property type="entry name" value="UPF0739 PROTEIN C1ORF74"/>
    <property type="match status" value="1"/>
</dbReference>
<dbReference type="InterPro" id="IPR027850">
    <property type="entry name" value="DUF4504"/>
</dbReference>
<organism evidence="1 2">
    <name type="scientific">Schizosaccharomyces cryophilus (strain OY26 / ATCC MYA-4695 / CBS 11777 / NBRC 106824 / NRRL Y48691)</name>
    <name type="common">Fission yeast</name>
    <dbReference type="NCBI Taxonomy" id="653667"/>
    <lineage>
        <taxon>Eukaryota</taxon>
        <taxon>Fungi</taxon>
        <taxon>Dikarya</taxon>
        <taxon>Ascomycota</taxon>
        <taxon>Taphrinomycotina</taxon>
        <taxon>Schizosaccharomycetes</taxon>
        <taxon>Schizosaccharomycetales</taxon>
        <taxon>Schizosaccharomycetaceae</taxon>
        <taxon>Schizosaccharomyces</taxon>
    </lineage>
</organism>
<dbReference type="OrthoDB" id="5331305at2759"/>
<dbReference type="OMA" id="CLLNYGA"/>
<dbReference type="AlphaFoldDB" id="S9W6M5"/>
<evidence type="ECO:0000313" key="1">
    <source>
        <dbReference type="EMBL" id="EPY53490.1"/>
    </source>
</evidence>
<dbReference type="GeneID" id="25038821"/>
<dbReference type="Pfam" id="PF14953">
    <property type="entry name" value="DUF4504"/>
    <property type="match status" value="1"/>
</dbReference>
<reference evidence="1 2" key="1">
    <citation type="journal article" date="2011" name="Science">
        <title>Comparative functional genomics of the fission yeasts.</title>
        <authorList>
            <person name="Rhind N."/>
            <person name="Chen Z."/>
            <person name="Yassour M."/>
            <person name="Thompson D.A."/>
            <person name="Haas B.J."/>
            <person name="Habib N."/>
            <person name="Wapinski I."/>
            <person name="Roy S."/>
            <person name="Lin M.F."/>
            <person name="Heiman D.I."/>
            <person name="Young S.K."/>
            <person name="Furuya K."/>
            <person name="Guo Y."/>
            <person name="Pidoux A."/>
            <person name="Chen H.M."/>
            <person name="Robbertse B."/>
            <person name="Goldberg J.M."/>
            <person name="Aoki K."/>
            <person name="Bayne E.H."/>
            <person name="Berlin A.M."/>
            <person name="Desjardins C.A."/>
            <person name="Dobbs E."/>
            <person name="Dukaj L."/>
            <person name="Fan L."/>
            <person name="FitzGerald M.G."/>
            <person name="French C."/>
            <person name="Gujja S."/>
            <person name="Hansen K."/>
            <person name="Keifenheim D."/>
            <person name="Levin J.Z."/>
            <person name="Mosher R.A."/>
            <person name="Mueller C.A."/>
            <person name="Pfiffner J."/>
            <person name="Priest M."/>
            <person name="Russ C."/>
            <person name="Smialowska A."/>
            <person name="Swoboda P."/>
            <person name="Sykes S.M."/>
            <person name="Vaughn M."/>
            <person name="Vengrova S."/>
            <person name="Yoder R."/>
            <person name="Zeng Q."/>
            <person name="Allshire R."/>
            <person name="Baulcombe D."/>
            <person name="Birren B.W."/>
            <person name="Brown W."/>
            <person name="Ekwall K."/>
            <person name="Kellis M."/>
            <person name="Leatherwood J."/>
            <person name="Levin H."/>
            <person name="Margalit H."/>
            <person name="Martienssen R."/>
            <person name="Nieduszynski C.A."/>
            <person name="Spatafora J.W."/>
            <person name="Friedman N."/>
            <person name="Dalgaard J.Z."/>
            <person name="Baumann P."/>
            <person name="Niki H."/>
            <person name="Regev A."/>
            <person name="Nusbaum C."/>
        </authorList>
    </citation>
    <scope>NUCLEOTIDE SEQUENCE [LARGE SCALE GENOMIC DNA]</scope>
    <source>
        <strain evidence="2">OY26 / ATCC MYA-4695 / CBS 11777 / NBRC 106824 / NRRL Y48691</strain>
    </source>
</reference>
<protein>
    <submittedName>
        <fullName evidence="1">Uncharacterized protein</fullName>
    </submittedName>
</protein>
<dbReference type="HOGENOM" id="CLU_990981_0_0_1"/>
<sequence>MKRSINEVYRYLKTKKCTHGTAIQFIDGILPVILGIKTSYLVDCIILDQLFIQSFLDFLSYPSVRAIYFSEPINQTFFINIGCWKEYVKRRELWPIVVNLPHKVRNEQLEQHLTLYADTLLHLKTNQNMITVQVPDFTWNFKNPPVDSNLEEVCSITALTGCLLNYAATYHFLSNHESHENGLSKEPLNIYRIVAVFDKCNIYLAPFLQFSCPIKFEQQTAMIVEQLTCTYQKRWNRLTVKEKSIWKEWIKFRFPKHALGNVENISWKTHVEIHTEPSVVL</sequence>
<dbReference type="PANTHER" id="PTHR31366">
    <property type="entry name" value="UPF0739 PROTEIN C1ORF74"/>
    <property type="match status" value="1"/>
</dbReference>
<dbReference type="Proteomes" id="UP000015464">
    <property type="component" value="Unassembled WGS sequence"/>
</dbReference>
<keyword evidence="2" id="KW-1185">Reference proteome</keyword>
<name>S9W6M5_SCHCR</name>
<dbReference type="EMBL" id="KE546988">
    <property type="protein sequence ID" value="EPY53490.1"/>
    <property type="molecule type" value="Genomic_DNA"/>
</dbReference>